<dbReference type="EMBL" id="CAIM01000155">
    <property type="protein sequence ID" value="CCI16992.1"/>
    <property type="molecule type" value="Genomic_DNA"/>
</dbReference>
<feature type="transmembrane region" description="Helical" evidence="2">
    <location>
        <begin position="34"/>
        <end position="51"/>
    </location>
</feature>
<gene>
    <name evidence="3" type="ORF">MICAF_2380018</name>
</gene>
<keyword evidence="1" id="KW-0175">Coiled coil</keyword>
<keyword evidence="2" id="KW-0812">Transmembrane</keyword>
<evidence type="ECO:0000256" key="2">
    <source>
        <dbReference type="SAM" id="Phobius"/>
    </source>
</evidence>
<reference evidence="3 4" key="1">
    <citation type="submission" date="2012-04" db="EMBL/GenBank/DDBJ databases">
        <authorList>
            <person name="Genoscope - CEA"/>
        </authorList>
    </citation>
    <scope>NUCLEOTIDE SEQUENCE [LARGE SCALE GENOMIC DNA]</scope>
    <source>
        <strain evidence="3 4">9807</strain>
    </source>
</reference>
<comment type="caution">
    <text evidence="3">The sequence shown here is derived from an EMBL/GenBank/DDBJ whole genome shotgun (WGS) entry which is preliminary data.</text>
</comment>
<sequence>MISSAKSWAVFIGVATVDIVLLIKLLTSQSSPDLLLAISVITTLLIFSFRFEHIQKAIISKDGLQIDLNNLNTRLEKTENNLTEAQAEIEANKEKVDNLFLLSMGPDLYMNLKKISSRAKLIS</sequence>
<evidence type="ECO:0000313" key="3">
    <source>
        <dbReference type="EMBL" id="CCI16992.1"/>
    </source>
</evidence>
<dbReference type="Proteomes" id="UP000003613">
    <property type="component" value="Unassembled WGS sequence"/>
</dbReference>
<dbReference type="HOGENOM" id="CLU_2012643_0_0_3"/>
<feature type="transmembrane region" description="Helical" evidence="2">
    <location>
        <begin position="7"/>
        <end position="28"/>
    </location>
</feature>
<feature type="coiled-coil region" evidence="1">
    <location>
        <begin position="61"/>
        <end position="95"/>
    </location>
</feature>
<dbReference type="RefSeq" id="WP_002787158.1">
    <property type="nucleotide sequence ID" value="NZ_HE973347.1"/>
</dbReference>
<proteinExistence type="predicted"/>
<accession>I4H4L8</accession>
<name>I4H4L8_MICAE</name>
<keyword evidence="2" id="KW-0472">Membrane</keyword>
<dbReference type="AlphaFoldDB" id="I4H4L8"/>
<evidence type="ECO:0000256" key="1">
    <source>
        <dbReference type="SAM" id="Coils"/>
    </source>
</evidence>
<keyword evidence="2" id="KW-1133">Transmembrane helix</keyword>
<evidence type="ECO:0000313" key="4">
    <source>
        <dbReference type="Proteomes" id="UP000003613"/>
    </source>
</evidence>
<protein>
    <submittedName>
        <fullName evidence="3">Uncharacterized protein</fullName>
    </submittedName>
</protein>
<organism evidence="3 4">
    <name type="scientific">Microcystis aeruginosa PCC 9807</name>
    <dbReference type="NCBI Taxonomy" id="1160283"/>
    <lineage>
        <taxon>Bacteria</taxon>
        <taxon>Bacillati</taxon>
        <taxon>Cyanobacteriota</taxon>
        <taxon>Cyanophyceae</taxon>
        <taxon>Oscillatoriophycideae</taxon>
        <taxon>Chroococcales</taxon>
        <taxon>Microcystaceae</taxon>
        <taxon>Microcystis</taxon>
    </lineage>
</organism>